<dbReference type="InterPro" id="IPR007236">
    <property type="entry name" value="SlyX"/>
</dbReference>
<protein>
    <submittedName>
        <fullName evidence="1">SlyX family protein</fullName>
    </submittedName>
</protein>
<accession>A0ABV4AD34</accession>
<reference evidence="1 2" key="1">
    <citation type="submission" date="2024-07" db="EMBL/GenBank/DDBJ databases">
        <authorList>
            <person name="Ren Q."/>
        </authorList>
    </citation>
    <scope>NUCLEOTIDE SEQUENCE [LARGE SCALE GENOMIC DNA]</scope>
    <source>
        <strain evidence="1 2">REN37</strain>
    </source>
</reference>
<keyword evidence="2" id="KW-1185">Reference proteome</keyword>
<name>A0ABV4AD34_9GAMM</name>
<proteinExistence type="predicted"/>
<organism evidence="1 2">
    <name type="scientific">Isoalcanivorax beigongshangi</name>
    <dbReference type="NCBI Taxonomy" id="3238810"/>
    <lineage>
        <taxon>Bacteria</taxon>
        <taxon>Pseudomonadati</taxon>
        <taxon>Pseudomonadota</taxon>
        <taxon>Gammaproteobacteria</taxon>
        <taxon>Oceanospirillales</taxon>
        <taxon>Alcanivoracaceae</taxon>
        <taxon>Isoalcanivorax</taxon>
    </lineage>
</organism>
<gene>
    <name evidence="1" type="ORF">AB5I84_01170</name>
</gene>
<dbReference type="Pfam" id="PF04102">
    <property type="entry name" value="SlyX"/>
    <property type="match status" value="1"/>
</dbReference>
<evidence type="ECO:0000313" key="2">
    <source>
        <dbReference type="Proteomes" id="UP001562065"/>
    </source>
</evidence>
<dbReference type="Gene3D" id="1.20.5.300">
    <property type="match status" value="1"/>
</dbReference>
<dbReference type="PANTHER" id="PTHR36508:SF1">
    <property type="entry name" value="PROTEIN SLYX"/>
    <property type="match status" value="1"/>
</dbReference>
<dbReference type="PANTHER" id="PTHR36508">
    <property type="entry name" value="PROTEIN SLYX"/>
    <property type="match status" value="1"/>
</dbReference>
<evidence type="ECO:0000313" key="1">
    <source>
        <dbReference type="EMBL" id="MEY1660755.1"/>
    </source>
</evidence>
<dbReference type="EMBL" id="JBGCUO010000001">
    <property type="protein sequence ID" value="MEY1660755.1"/>
    <property type="molecule type" value="Genomic_DNA"/>
</dbReference>
<comment type="caution">
    <text evidence="1">The sequence shown here is derived from an EMBL/GenBank/DDBJ whole genome shotgun (WGS) entry which is preliminary data.</text>
</comment>
<dbReference type="RefSeq" id="WP_369453998.1">
    <property type="nucleotide sequence ID" value="NZ_JBGCUO010000001.1"/>
</dbReference>
<sequence length="70" mass="7978">MDDDRLIDLETRIAYQDDLLETLNDIVASQQQQLDQLHKICHGLLEHLHELSAAVAKGPLAVEHEIPPHY</sequence>
<dbReference type="Proteomes" id="UP001562065">
    <property type="component" value="Unassembled WGS sequence"/>
</dbReference>